<evidence type="ECO:0000313" key="3">
    <source>
        <dbReference type="EMBL" id="ABK14772.1"/>
    </source>
</evidence>
<feature type="domain" description="Metalloenzyme" evidence="2">
    <location>
        <begin position="206"/>
        <end position="316"/>
    </location>
</feature>
<dbReference type="Pfam" id="PF01676">
    <property type="entry name" value="Metalloenzyme"/>
    <property type="match status" value="1"/>
</dbReference>
<dbReference type="EMBL" id="CP000477">
    <property type="protein sequence ID" value="ABK14772.1"/>
    <property type="molecule type" value="Genomic_DNA"/>
</dbReference>
<evidence type="ECO:0000259" key="2">
    <source>
        <dbReference type="Pfam" id="PF01676"/>
    </source>
</evidence>
<dbReference type="SUPFAM" id="SSF53649">
    <property type="entry name" value="Alkaline phosphatase-like"/>
    <property type="match status" value="1"/>
</dbReference>
<dbReference type="HOGENOM" id="CLU_586106_0_0_2"/>
<evidence type="ECO:0000313" key="4">
    <source>
        <dbReference type="Proteomes" id="UP000000674"/>
    </source>
</evidence>
<dbReference type="STRING" id="349307.Mthe_0987"/>
<dbReference type="InterPro" id="IPR017850">
    <property type="entry name" value="Alkaline_phosphatase_core_sf"/>
</dbReference>
<dbReference type="CDD" id="cd00016">
    <property type="entry name" value="ALP_like"/>
    <property type="match status" value="1"/>
</dbReference>
<dbReference type="GO" id="GO:0003824">
    <property type="term" value="F:catalytic activity"/>
    <property type="evidence" value="ECO:0007669"/>
    <property type="project" value="InterPro"/>
</dbReference>
<accession>A0B7U8</accession>
<dbReference type="KEGG" id="mtp:Mthe_0987"/>
<protein>
    <submittedName>
        <fullName evidence="3">Metalloenzyme domain protein</fullName>
    </submittedName>
</protein>
<dbReference type="GO" id="GO:0046872">
    <property type="term" value="F:metal ion binding"/>
    <property type="evidence" value="ECO:0007669"/>
    <property type="project" value="InterPro"/>
</dbReference>
<dbReference type="GeneID" id="4462863"/>
<keyword evidence="1" id="KW-1133">Transmembrane helix</keyword>
<keyword evidence="4" id="KW-1185">Reference proteome</keyword>
<proteinExistence type="predicted"/>
<dbReference type="AlphaFoldDB" id="A0B7U8"/>
<dbReference type="Gene3D" id="3.40.720.10">
    <property type="entry name" value="Alkaline Phosphatase, subunit A"/>
    <property type="match status" value="1"/>
</dbReference>
<reference evidence="3 4" key="1">
    <citation type="submission" date="2006-10" db="EMBL/GenBank/DDBJ databases">
        <title>Complete sequence of Methanosaeta thermophila PT.</title>
        <authorList>
            <consortium name="US DOE Joint Genome Institute"/>
            <person name="Copeland A."/>
            <person name="Lucas S."/>
            <person name="Lapidus A."/>
            <person name="Barry K."/>
            <person name="Detter J.C."/>
            <person name="Glavina del Rio T."/>
            <person name="Hammon N."/>
            <person name="Israni S."/>
            <person name="Pitluck S."/>
            <person name="Chain P."/>
            <person name="Malfatti S."/>
            <person name="Shin M."/>
            <person name="Vergez L."/>
            <person name="Schmutz J."/>
            <person name="Larimer F."/>
            <person name="Land M."/>
            <person name="Hauser L."/>
            <person name="Kyrpides N."/>
            <person name="Kim E."/>
            <person name="Smith K.S."/>
            <person name="Ingram-Smith C."/>
            <person name="Richardson P."/>
        </authorList>
    </citation>
    <scope>NUCLEOTIDE SEQUENCE [LARGE SCALE GENOMIC DNA]</scope>
    <source>
        <strain evidence="4">DSM 6194 / JCM 14653 / NBRC 101360 / PT</strain>
    </source>
</reference>
<dbReference type="RefSeq" id="WP_011696166.1">
    <property type="nucleotide sequence ID" value="NC_008553.1"/>
</dbReference>
<keyword evidence="1" id="KW-0472">Membrane</keyword>
<dbReference type="InterPro" id="IPR006124">
    <property type="entry name" value="Metalloenzyme"/>
</dbReference>
<dbReference type="Proteomes" id="UP000000674">
    <property type="component" value="Chromosome"/>
</dbReference>
<feature type="transmembrane region" description="Helical" evidence="1">
    <location>
        <begin position="405"/>
        <end position="427"/>
    </location>
</feature>
<dbReference type="OrthoDB" id="147085at2157"/>
<sequence>MLLMLPLIIFLLISPAICASDGISPDGVGSPKGAVLLIVDGLGSSYIYPEHIPYSVEGRPLKQAVLFNISDGARVLDIRAPVPSTVPGHSTIVTGCSSADEILVGMDNATIFDAARKRGYICLAVLQRGDFMSMLLKQDGVLYFENNSLSAEPIMGSRSDLPEDARRILEEWMHAYRFYSSSYPRYNRWGLDAATDIVRRLDLPFLLIVNLGGIDSAGHYRGFDEYIRAVRALDVGLGELVRTCRERDVLLIVTADHGMSFKGSRGGHAGENYSDRLESLRIPLIAIGPGVDDVIVGGKWSQADIAPTLLALLGIEGDLPMSDGRSLPIRKTYSLRVELPRPGDVDIYRNGSLIAEDSGSSSYTFRGLERGVYDLHLDGHLRSIVLFDDTTLDLRQPDRGLIPRWLVGALLMLAINACGIFVIVRILR</sequence>
<organism evidence="3 4">
    <name type="scientific">Methanothrix thermoacetophila (strain DSM 6194 / JCM 14653 / NBRC 101360 / PT)</name>
    <name type="common">Methanosaeta thermophila</name>
    <dbReference type="NCBI Taxonomy" id="349307"/>
    <lineage>
        <taxon>Archaea</taxon>
        <taxon>Methanobacteriati</taxon>
        <taxon>Methanobacteriota</taxon>
        <taxon>Stenosarchaea group</taxon>
        <taxon>Methanomicrobia</taxon>
        <taxon>Methanotrichales</taxon>
        <taxon>Methanotrichaceae</taxon>
        <taxon>Methanothrix</taxon>
    </lineage>
</organism>
<name>A0B7U8_METTP</name>
<gene>
    <name evidence="3" type="ordered locus">Mthe_0987</name>
</gene>
<keyword evidence="1" id="KW-0812">Transmembrane</keyword>
<evidence type="ECO:0000256" key="1">
    <source>
        <dbReference type="SAM" id="Phobius"/>
    </source>
</evidence>